<evidence type="ECO:0000313" key="2">
    <source>
        <dbReference type="Proteomes" id="UP000595349"/>
    </source>
</evidence>
<dbReference type="EMBL" id="CP054706">
    <property type="protein sequence ID" value="QQK80394.1"/>
    <property type="molecule type" value="Genomic_DNA"/>
</dbReference>
<dbReference type="Gene3D" id="1.10.10.10">
    <property type="entry name" value="Winged helix-like DNA-binding domain superfamily/Winged helix DNA-binding domain"/>
    <property type="match status" value="1"/>
</dbReference>
<proteinExistence type="predicted"/>
<evidence type="ECO:0000313" key="1">
    <source>
        <dbReference type="EMBL" id="QQK80394.1"/>
    </source>
</evidence>
<accession>A0A7T6ZBD8</accession>
<dbReference type="KEGG" id="scib:HUG20_11155"/>
<sequence length="677" mass="76982">MHNILPFQPPKSREWSAKVFAIPRIPRSNQGYPESLAKILHAVQIRTPKGSIITIPGSDSRKSLEELCITLRPTGLVYQNAPGSNWEIADEALYWLEHKDDLYLALYLNANIRFISELLNALIQRANTTKELLEIANNYYFLSWKGKAQIHDRLSWLRDLQLVEFKDHLNQYCISTLGEKLLSVAPPVNPEILSINTDETIDEEKLQVSDWALRLCDLSEHELQSRMPSIGYIPGNNHNIHQTINGYLQLMQQPISKESIINYSQKTYSINASSVGSVLSTLTNANLIEKISKTHYETTLLGKQLITDDFQLNLICCLHNRFLFFLEILQELQKSSLSTKNLPSIGVVSYGLPNENVDGARKRINILKGAKLIQHSKNNTFTLTERGKKLLTKVKTQQSKSISSHEKETSINSLNKIDLGELLTELRQSSYDSDNHQRFEKAIWNAFSYLGFESELLGDRGETDVLIKAPTAPQFTYTVAVDAKTAKNGVISDGPIDFDTLLEHKKTHNAHFSIIVGYEFKGQRIFERAKNHGVVLFDVKSLEQLIRWHIDVPLQFEAYKKLFSEAGKVNLSLIESDRKLMIENRILFQNILKCLSDESTDAETKGLLSSRDIYQLLKHKSDFEKSPKIKEIQDMLEFLSSPLIGCVGKTEDDYFALGSLDDAATKFEFYLEAARNI</sequence>
<dbReference type="InterPro" id="IPR036388">
    <property type="entry name" value="WH-like_DNA-bd_sf"/>
</dbReference>
<organism evidence="1 2">
    <name type="scientific">Salicibibacter cibi</name>
    <dbReference type="NCBI Taxonomy" id="2743001"/>
    <lineage>
        <taxon>Bacteria</taxon>
        <taxon>Bacillati</taxon>
        <taxon>Bacillota</taxon>
        <taxon>Bacilli</taxon>
        <taxon>Bacillales</taxon>
        <taxon>Bacillaceae</taxon>
        <taxon>Salicibibacter</taxon>
    </lineage>
</organism>
<evidence type="ECO:0008006" key="3">
    <source>
        <dbReference type="Google" id="ProtNLM"/>
    </source>
</evidence>
<dbReference type="AlphaFoldDB" id="A0A7T6ZBD8"/>
<keyword evidence="2" id="KW-1185">Reference proteome</keyword>
<dbReference type="Proteomes" id="UP000595349">
    <property type="component" value="Chromosome"/>
</dbReference>
<reference evidence="1 2" key="1">
    <citation type="submission" date="2020-06" db="EMBL/GenBank/DDBJ databases">
        <title>Genomic analysis of Salicibibacter sp. NKC21-4.</title>
        <authorList>
            <person name="Oh Y.J."/>
        </authorList>
    </citation>
    <scope>NUCLEOTIDE SEQUENCE [LARGE SCALE GENOMIC DNA]</scope>
    <source>
        <strain evidence="1 2">NKC21-4</strain>
    </source>
</reference>
<protein>
    <recommendedName>
        <fullName evidence="3">Restriction endonuclease type IV Mrr domain-containing protein</fullName>
    </recommendedName>
</protein>
<name>A0A7T6ZBD8_9BACI</name>
<gene>
    <name evidence="1" type="ORF">HUG20_11155</name>
</gene>
<dbReference type="RefSeq" id="WP_200084767.1">
    <property type="nucleotide sequence ID" value="NZ_CP054706.1"/>
</dbReference>